<sequence length="270" mass="30818">MNQDIQTVKDYYDENAQMEWERLEQHPFEFIFTRHMLEKYIRPGDRVLDIGGGPGRYSIHFAEMGCDVTLVDLSKGNIALAKQKAAERGVKLSAFAANCLELDRLPIEEFDHVLLMGPLYHLKEDADRVRAVELALKRLKPGGTLSVSFIQLSAGLLFDLKTPGMIEIDFTNPETRPIFSAMREGGDYTGPAFTAARFVHPRSIRPFMEQFPLKELHLFGQEGVLSANEPWLLERSQAEIDRWIEVSKELLEVPELLALSEHLMYIGRKE</sequence>
<evidence type="ECO:0000256" key="1">
    <source>
        <dbReference type="ARBA" id="ARBA00022603"/>
    </source>
</evidence>
<dbReference type="PANTHER" id="PTHR43464">
    <property type="entry name" value="METHYLTRANSFERASE"/>
    <property type="match status" value="1"/>
</dbReference>
<feature type="domain" description="Methyltransferase" evidence="4">
    <location>
        <begin position="47"/>
        <end position="143"/>
    </location>
</feature>
<organism evidence="5 6">
    <name type="scientific">Candidatus Faecivivens stercoravium</name>
    <dbReference type="NCBI Taxonomy" id="2840803"/>
    <lineage>
        <taxon>Bacteria</taxon>
        <taxon>Bacillati</taxon>
        <taxon>Bacillota</taxon>
        <taxon>Clostridia</taxon>
        <taxon>Eubacteriales</taxon>
        <taxon>Oscillospiraceae</taxon>
        <taxon>Oscillospiraceae incertae sedis</taxon>
        <taxon>Candidatus Faecivivens</taxon>
    </lineage>
</organism>
<dbReference type="GO" id="GO:0032259">
    <property type="term" value="P:methylation"/>
    <property type="evidence" value="ECO:0007669"/>
    <property type="project" value="UniProtKB-KW"/>
</dbReference>
<comment type="caution">
    <text evidence="5">The sequence shown here is derived from an EMBL/GenBank/DDBJ whole genome shotgun (WGS) entry which is preliminary data.</text>
</comment>
<name>A0A9D1DXB9_9FIRM</name>
<reference evidence="5" key="2">
    <citation type="journal article" date="2021" name="PeerJ">
        <title>Extensive microbial diversity within the chicken gut microbiome revealed by metagenomics and culture.</title>
        <authorList>
            <person name="Gilroy R."/>
            <person name="Ravi A."/>
            <person name="Getino M."/>
            <person name="Pursley I."/>
            <person name="Horton D.L."/>
            <person name="Alikhan N.F."/>
            <person name="Baker D."/>
            <person name="Gharbi K."/>
            <person name="Hall N."/>
            <person name="Watson M."/>
            <person name="Adriaenssens E.M."/>
            <person name="Foster-Nyarko E."/>
            <person name="Jarju S."/>
            <person name="Secka A."/>
            <person name="Antonio M."/>
            <person name="Oren A."/>
            <person name="Chaudhuri R.R."/>
            <person name="La Ragione R."/>
            <person name="Hildebrand F."/>
            <person name="Pallen M.J."/>
        </authorList>
    </citation>
    <scope>NUCLEOTIDE SEQUENCE</scope>
    <source>
        <strain evidence="5">CHK189-12415</strain>
    </source>
</reference>
<dbReference type="Pfam" id="PF13649">
    <property type="entry name" value="Methyltransf_25"/>
    <property type="match status" value="1"/>
</dbReference>
<dbReference type="PANTHER" id="PTHR43464:SF19">
    <property type="entry name" value="UBIQUINONE BIOSYNTHESIS O-METHYLTRANSFERASE, MITOCHONDRIAL"/>
    <property type="match status" value="1"/>
</dbReference>
<evidence type="ECO:0000313" key="6">
    <source>
        <dbReference type="Proteomes" id="UP000824241"/>
    </source>
</evidence>
<proteinExistence type="predicted"/>
<protein>
    <submittedName>
        <fullName evidence="5">Methyltransferase domain-containing protein</fullName>
    </submittedName>
</protein>
<dbReference type="EMBL" id="DVHA01000131">
    <property type="protein sequence ID" value="HIR60731.1"/>
    <property type="molecule type" value="Genomic_DNA"/>
</dbReference>
<dbReference type="InterPro" id="IPR029063">
    <property type="entry name" value="SAM-dependent_MTases_sf"/>
</dbReference>
<evidence type="ECO:0000259" key="4">
    <source>
        <dbReference type="Pfam" id="PF13649"/>
    </source>
</evidence>
<dbReference type="AlphaFoldDB" id="A0A9D1DXB9"/>
<dbReference type="Proteomes" id="UP000824241">
    <property type="component" value="Unassembled WGS sequence"/>
</dbReference>
<keyword evidence="1 5" id="KW-0489">Methyltransferase</keyword>
<reference evidence="5" key="1">
    <citation type="submission" date="2020-10" db="EMBL/GenBank/DDBJ databases">
        <authorList>
            <person name="Gilroy R."/>
        </authorList>
    </citation>
    <scope>NUCLEOTIDE SEQUENCE</scope>
    <source>
        <strain evidence="5">CHK189-12415</strain>
    </source>
</reference>
<keyword evidence="2" id="KW-0808">Transferase</keyword>
<evidence type="ECO:0000256" key="3">
    <source>
        <dbReference type="ARBA" id="ARBA00022691"/>
    </source>
</evidence>
<dbReference type="Gene3D" id="3.40.50.150">
    <property type="entry name" value="Vaccinia Virus protein VP39"/>
    <property type="match status" value="1"/>
</dbReference>
<dbReference type="CDD" id="cd02440">
    <property type="entry name" value="AdoMet_MTases"/>
    <property type="match status" value="1"/>
</dbReference>
<accession>A0A9D1DXB9</accession>
<dbReference type="SUPFAM" id="SSF53335">
    <property type="entry name" value="S-adenosyl-L-methionine-dependent methyltransferases"/>
    <property type="match status" value="1"/>
</dbReference>
<keyword evidence="3" id="KW-0949">S-adenosyl-L-methionine</keyword>
<dbReference type="InterPro" id="IPR041698">
    <property type="entry name" value="Methyltransf_25"/>
</dbReference>
<dbReference type="GO" id="GO:0008168">
    <property type="term" value="F:methyltransferase activity"/>
    <property type="evidence" value="ECO:0007669"/>
    <property type="project" value="UniProtKB-KW"/>
</dbReference>
<evidence type="ECO:0000256" key="2">
    <source>
        <dbReference type="ARBA" id="ARBA00022679"/>
    </source>
</evidence>
<evidence type="ECO:0000313" key="5">
    <source>
        <dbReference type="EMBL" id="HIR60731.1"/>
    </source>
</evidence>
<gene>
    <name evidence="5" type="ORF">IAB37_04050</name>
</gene>